<keyword evidence="3" id="KW-0805">Transcription regulation</keyword>
<keyword evidence="2" id="KW-0678">Repressor</keyword>
<dbReference type="PANTHER" id="PTHR30363:SF4">
    <property type="entry name" value="GLYCEROL-3-PHOSPHATE REGULON REPRESSOR"/>
    <property type="match status" value="1"/>
</dbReference>
<feature type="domain" description="HTH deoR-type" evidence="7">
    <location>
        <begin position="3"/>
        <end position="58"/>
    </location>
</feature>
<dbReference type="Proteomes" id="UP000522720">
    <property type="component" value="Unassembled WGS sequence"/>
</dbReference>
<dbReference type="SUPFAM" id="SSF100950">
    <property type="entry name" value="NagB/RpiA/CoA transferase-like"/>
    <property type="match status" value="1"/>
</dbReference>
<dbReference type="PROSITE" id="PS00894">
    <property type="entry name" value="HTH_DEOR_1"/>
    <property type="match status" value="1"/>
</dbReference>
<reference evidence="8 9" key="1">
    <citation type="submission" date="2020-04" db="EMBL/GenBank/DDBJ databases">
        <title>MicrobeNet Type strains.</title>
        <authorList>
            <person name="Nicholson A.C."/>
        </authorList>
    </citation>
    <scope>NUCLEOTIDE SEQUENCE [LARGE SCALE GENOMIC DNA]</scope>
    <source>
        <strain evidence="8 9">CCUG 69612</strain>
    </source>
</reference>
<dbReference type="InterPro" id="IPR050313">
    <property type="entry name" value="Carb_Metab_HTH_regulators"/>
</dbReference>
<dbReference type="InterPro" id="IPR014036">
    <property type="entry name" value="DeoR-like_C"/>
</dbReference>
<name>A0A7X6MZ77_9STRE</name>
<dbReference type="PROSITE" id="PS51000">
    <property type="entry name" value="HTH_DEOR_2"/>
    <property type="match status" value="1"/>
</dbReference>
<keyword evidence="5" id="KW-0804">Transcription</keyword>
<dbReference type="Gene3D" id="3.40.50.1360">
    <property type="match status" value="1"/>
</dbReference>
<dbReference type="AlphaFoldDB" id="A0A7X6MZ77"/>
<dbReference type="SUPFAM" id="SSF46785">
    <property type="entry name" value="Winged helix' DNA-binding domain"/>
    <property type="match status" value="1"/>
</dbReference>
<dbReference type="PANTHER" id="PTHR30363">
    <property type="entry name" value="HTH-TYPE TRANSCRIPTIONAL REGULATOR SRLR-RELATED"/>
    <property type="match status" value="1"/>
</dbReference>
<dbReference type="SMART" id="SM00420">
    <property type="entry name" value="HTH_DEOR"/>
    <property type="match status" value="1"/>
</dbReference>
<evidence type="ECO:0000256" key="1">
    <source>
        <dbReference type="ARBA" id="ARBA00021390"/>
    </source>
</evidence>
<dbReference type="Pfam" id="PF08220">
    <property type="entry name" value="HTH_DeoR"/>
    <property type="match status" value="1"/>
</dbReference>
<gene>
    <name evidence="8" type="ORF">HF992_09735</name>
</gene>
<evidence type="ECO:0000259" key="7">
    <source>
        <dbReference type="PROSITE" id="PS51000"/>
    </source>
</evidence>
<keyword evidence="4" id="KW-0238">DNA-binding</keyword>
<dbReference type="EMBL" id="JAAXPR010000022">
    <property type="protein sequence ID" value="NKZ21105.1"/>
    <property type="molecule type" value="Genomic_DNA"/>
</dbReference>
<comment type="function">
    <text evidence="6">Repressor of the lactose catabolism operon. Galactose-6-phosphate is the inducer.</text>
</comment>
<evidence type="ECO:0000256" key="3">
    <source>
        <dbReference type="ARBA" id="ARBA00023015"/>
    </source>
</evidence>
<evidence type="ECO:0000313" key="9">
    <source>
        <dbReference type="Proteomes" id="UP000522720"/>
    </source>
</evidence>
<evidence type="ECO:0000313" key="8">
    <source>
        <dbReference type="EMBL" id="NKZ21105.1"/>
    </source>
</evidence>
<dbReference type="InterPro" id="IPR037171">
    <property type="entry name" value="NagB/RpiA_transferase-like"/>
</dbReference>
<dbReference type="SMART" id="SM01134">
    <property type="entry name" value="DeoRC"/>
    <property type="match status" value="1"/>
</dbReference>
<evidence type="ECO:0000256" key="5">
    <source>
        <dbReference type="ARBA" id="ARBA00023163"/>
    </source>
</evidence>
<dbReference type="InterPro" id="IPR018356">
    <property type="entry name" value="Tscrpt_reg_HTH_DeoR_CS"/>
</dbReference>
<organism evidence="8 9">
    <name type="scientific">Streptococcus ovuberis</name>
    <dbReference type="NCBI Taxonomy" id="1936207"/>
    <lineage>
        <taxon>Bacteria</taxon>
        <taxon>Bacillati</taxon>
        <taxon>Bacillota</taxon>
        <taxon>Bacilli</taxon>
        <taxon>Lactobacillales</taxon>
        <taxon>Streptococcaceae</taxon>
        <taxon>Streptococcus</taxon>
    </lineage>
</organism>
<evidence type="ECO:0000256" key="6">
    <source>
        <dbReference type="ARBA" id="ARBA00024937"/>
    </source>
</evidence>
<dbReference type="Pfam" id="PF00455">
    <property type="entry name" value="DeoRC"/>
    <property type="match status" value="1"/>
</dbReference>
<proteinExistence type="predicted"/>
<dbReference type="InterPro" id="IPR001034">
    <property type="entry name" value="DeoR_HTH"/>
</dbReference>
<comment type="caution">
    <text evidence="8">The sequence shown here is derived from an EMBL/GenBank/DDBJ whole genome shotgun (WGS) entry which is preliminary data.</text>
</comment>
<evidence type="ECO:0000256" key="4">
    <source>
        <dbReference type="ARBA" id="ARBA00023125"/>
    </source>
</evidence>
<protein>
    <recommendedName>
        <fullName evidence="1">Lactose phosphotransferase system repressor</fullName>
    </recommendedName>
</protein>
<dbReference type="RefSeq" id="WP_168549838.1">
    <property type="nucleotide sequence ID" value="NZ_JAAXPR010000022.1"/>
</dbReference>
<sequence>MSRDKRLKEITDILHTKKRIDAKQLEKLTFSSISTLRRDLIYLEEQGFLTRKRGEVVLNSFNTVELAHSIRETENRDAKKKIAELAKDFIGPGMCIYLDSSTTVYELCPYLANIDNLIIFTNGLNTAQMLADLANPTMKIFITGGEVKHHSASVINHNSENNLLSHFRIDLAFCSARGIDDEFVYEVSFSQALAKKSIIDQARDTILLIDSSKFNHTGFFKINNLEQYKTIISDSYPDKTLLNAADQLNVEWIAYDS</sequence>
<dbReference type="InterPro" id="IPR036390">
    <property type="entry name" value="WH_DNA-bd_sf"/>
</dbReference>
<accession>A0A7X6MZ77</accession>
<dbReference type="GO" id="GO:0003677">
    <property type="term" value="F:DNA binding"/>
    <property type="evidence" value="ECO:0007669"/>
    <property type="project" value="UniProtKB-KW"/>
</dbReference>
<evidence type="ECO:0000256" key="2">
    <source>
        <dbReference type="ARBA" id="ARBA00022491"/>
    </source>
</evidence>
<dbReference type="GO" id="GO:0003700">
    <property type="term" value="F:DNA-binding transcription factor activity"/>
    <property type="evidence" value="ECO:0007669"/>
    <property type="project" value="InterPro"/>
</dbReference>
<keyword evidence="9" id="KW-1185">Reference proteome</keyword>